<comment type="function">
    <text evidence="5">Interacts with MAPK kinases and regulates activation of MAP kinases. Does not display kinase activity.</text>
</comment>
<dbReference type="GO" id="GO:0005634">
    <property type="term" value="C:nucleus"/>
    <property type="evidence" value="ECO:0007669"/>
    <property type="project" value="TreeGrafter"/>
</dbReference>
<dbReference type="Gene3D" id="3.30.200.20">
    <property type="entry name" value="Phosphorylase Kinase, domain 1"/>
    <property type="match status" value="1"/>
</dbReference>
<keyword evidence="9" id="KW-0472">Membrane</keyword>
<evidence type="ECO:0000256" key="1">
    <source>
        <dbReference type="ARBA" id="ARBA00004245"/>
    </source>
</evidence>
<dbReference type="PANTHER" id="PTHR22961">
    <property type="entry name" value="SER/THR PROTEIN KINASE-TRB"/>
    <property type="match status" value="1"/>
</dbReference>
<evidence type="ECO:0000256" key="3">
    <source>
        <dbReference type="ARBA" id="ARBA00023013"/>
    </source>
</evidence>
<reference evidence="11" key="3">
    <citation type="submission" date="2025-09" db="UniProtKB">
        <authorList>
            <consortium name="Ensembl"/>
        </authorList>
    </citation>
    <scope>IDENTIFICATION</scope>
</reference>
<dbReference type="FunFam" id="3.30.200.20:FF:000253">
    <property type="entry name" value="tribbles homolog 2"/>
    <property type="match status" value="1"/>
</dbReference>
<dbReference type="GeneTree" id="ENSGT00950000182986"/>
<keyword evidence="12" id="KW-1185">Reference proteome</keyword>
<dbReference type="InterPro" id="IPR000719">
    <property type="entry name" value="Prot_kinase_dom"/>
</dbReference>
<dbReference type="GO" id="GO:0005856">
    <property type="term" value="C:cytoskeleton"/>
    <property type="evidence" value="ECO:0007669"/>
    <property type="project" value="UniProtKB-SubCell"/>
</dbReference>
<evidence type="ECO:0000256" key="4">
    <source>
        <dbReference type="ARBA" id="ARBA00023212"/>
    </source>
</evidence>
<name>A0A2R8N8Z0_CALJA</name>
<dbReference type="FunCoup" id="A0A2R8N8Z0">
    <property type="interactions" value="2739"/>
</dbReference>
<feature type="region of interest" description="Disordered" evidence="8">
    <location>
        <begin position="1"/>
        <end position="101"/>
    </location>
</feature>
<proteinExistence type="inferred from homology"/>
<evidence type="ECO:0000256" key="2">
    <source>
        <dbReference type="ARBA" id="ARBA00022490"/>
    </source>
</evidence>
<dbReference type="Pfam" id="PF00069">
    <property type="entry name" value="Pkinase"/>
    <property type="match status" value="1"/>
</dbReference>
<dbReference type="PROSITE" id="PS50011">
    <property type="entry name" value="PROTEIN_KINASE_DOM"/>
    <property type="match status" value="1"/>
</dbReference>
<comment type="subcellular location">
    <subcellularLocation>
        <location evidence="1">Cytoplasm</location>
        <location evidence="1">Cytoskeleton</location>
    </subcellularLocation>
</comment>
<dbReference type="SUPFAM" id="SSF56112">
    <property type="entry name" value="Protein kinase-like (PK-like)"/>
    <property type="match status" value="1"/>
</dbReference>
<dbReference type="GO" id="GO:0005524">
    <property type="term" value="F:ATP binding"/>
    <property type="evidence" value="ECO:0007669"/>
    <property type="project" value="InterPro"/>
</dbReference>
<feature type="compositionally biased region" description="Polar residues" evidence="8">
    <location>
        <begin position="231"/>
        <end position="247"/>
    </location>
</feature>
<organism evidence="11 12">
    <name type="scientific">Callithrix jacchus</name>
    <name type="common">White-tufted-ear marmoset</name>
    <name type="synonym">Simia Jacchus</name>
    <dbReference type="NCBI Taxonomy" id="9483"/>
    <lineage>
        <taxon>Eukaryota</taxon>
        <taxon>Metazoa</taxon>
        <taxon>Chordata</taxon>
        <taxon>Craniata</taxon>
        <taxon>Vertebrata</taxon>
        <taxon>Euteleostomi</taxon>
        <taxon>Mammalia</taxon>
        <taxon>Eutheria</taxon>
        <taxon>Euarchontoglires</taxon>
        <taxon>Primates</taxon>
        <taxon>Haplorrhini</taxon>
        <taxon>Platyrrhini</taxon>
        <taxon>Cebidae</taxon>
        <taxon>Callitrichinae</taxon>
        <taxon>Callithrix</taxon>
        <taxon>Callithrix</taxon>
    </lineage>
</organism>
<dbReference type="Bgee" id="ENSCJAG00000046267">
    <property type="expression patterns" value="Expressed in ovary and 6 other cell types or tissues"/>
</dbReference>
<dbReference type="Proteomes" id="UP000008225">
    <property type="component" value="Chromosome 14"/>
</dbReference>
<keyword evidence="4" id="KW-0206">Cytoskeleton</keyword>
<evidence type="ECO:0000256" key="6">
    <source>
        <dbReference type="ARBA" id="ARBA00038180"/>
    </source>
</evidence>
<evidence type="ECO:0000256" key="5">
    <source>
        <dbReference type="ARBA" id="ARBA00037316"/>
    </source>
</evidence>
<protein>
    <recommendedName>
        <fullName evidence="7">Tribbles homolog 2</fullName>
    </recommendedName>
</protein>
<evidence type="ECO:0000259" key="10">
    <source>
        <dbReference type="PROSITE" id="PS50011"/>
    </source>
</evidence>
<dbReference type="Gene3D" id="1.10.510.10">
    <property type="entry name" value="Transferase(Phosphotransferase) domain 1"/>
    <property type="match status" value="1"/>
</dbReference>
<comment type="similarity">
    <text evidence="6">Belongs to the protein kinase superfamily. CAMK Ser/Thr protein kinase family. Tribbles subfamily.</text>
</comment>
<feature type="region of interest" description="Disordered" evidence="8">
    <location>
        <begin position="227"/>
        <end position="252"/>
    </location>
</feature>
<evidence type="ECO:0000256" key="8">
    <source>
        <dbReference type="SAM" id="MobiDB-lite"/>
    </source>
</evidence>
<keyword evidence="9" id="KW-0812">Transmembrane</keyword>
<dbReference type="AlphaFoldDB" id="A0A2R8N8Z0"/>
<feature type="compositionally biased region" description="Gly residues" evidence="8">
    <location>
        <begin position="1"/>
        <end position="10"/>
    </location>
</feature>
<dbReference type="STRING" id="9483.ENSCJAP00000062183"/>
<gene>
    <name evidence="11" type="primary">TRIB2</name>
</gene>
<evidence type="ECO:0000256" key="9">
    <source>
        <dbReference type="SAM" id="Phobius"/>
    </source>
</evidence>
<dbReference type="InParanoid" id="A0A2R8N8Z0"/>
<keyword evidence="2" id="KW-0963">Cytoplasm</keyword>
<reference evidence="11" key="2">
    <citation type="submission" date="2025-08" db="UniProtKB">
        <authorList>
            <consortium name="Ensembl"/>
        </authorList>
    </citation>
    <scope>IDENTIFICATION</scope>
</reference>
<dbReference type="GO" id="GO:0032436">
    <property type="term" value="P:positive regulation of proteasomal ubiquitin-dependent protein catabolic process"/>
    <property type="evidence" value="ECO:0007669"/>
    <property type="project" value="TreeGrafter"/>
</dbReference>
<keyword evidence="3" id="KW-0649">Protein kinase inhibitor</keyword>
<dbReference type="Ensembl" id="ENSCJAT00000080085.3">
    <property type="protein sequence ID" value="ENSCJAP00000062183.3"/>
    <property type="gene ID" value="ENSCJAG00000046267.3"/>
</dbReference>
<dbReference type="FunFam" id="1.10.510.10:FF:000153">
    <property type="entry name" value="Tribbles homolog 2"/>
    <property type="match status" value="1"/>
</dbReference>
<evidence type="ECO:0000256" key="7">
    <source>
        <dbReference type="ARBA" id="ARBA00040638"/>
    </source>
</evidence>
<reference evidence="11" key="1">
    <citation type="submission" date="2009-03" db="EMBL/GenBank/DDBJ databases">
        <authorList>
            <person name="Warren W."/>
            <person name="Ye L."/>
            <person name="Minx P."/>
            <person name="Worley K."/>
            <person name="Gibbs R."/>
            <person name="Wilson R.K."/>
        </authorList>
    </citation>
    <scope>NUCLEOTIDE SEQUENCE [LARGE SCALE GENOMIC DNA]</scope>
</reference>
<feature type="domain" description="Protein kinase" evidence="10">
    <location>
        <begin position="263"/>
        <end position="510"/>
    </location>
</feature>
<evidence type="ECO:0000313" key="12">
    <source>
        <dbReference type="Proteomes" id="UP000008225"/>
    </source>
</evidence>
<dbReference type="GO" id="GO:0004860">
    <property type="term" value="F:protein kinase inhibitor activity"/>
    <property type="evidence" value="ECO:0007669"/>
    <property type="project" value="UniProtKB-KW"/>
</dbReference>
<accession>A0A2R8N8Z0</accession>
<dbReference type="PANTHER" id="PTHR22961:SF15">
    <property type="entry name" value="TRIBBLES HOMOLOG 2"/>
    <property type="match status" value="1"/>
</dbReference>
<feature type="transmembrane region" description="Helical" evidence="9">
    <location>
        <begin position="179"/>
        <end position="196"/>
    </location>
</feature>
<evidence type="ECO:0000313" key="11">
    <source>
        <dbReference type="Ensembl" id="ENSCJAP00000062183.3"/>
    </source>
</evidence>
<dbReference type="GO" id="GO:0004672">
    <property type="term" value="F:protein kinase activity"/>
    <property type="evidence" value="ECO:0007669"/>
    <property type="project" value="InterPro"/>
</dbReference>
<dbReference type="InterPro" id="IPR024104">
    <property type="entry name" value="Tribbles/Ser_Thr_kinase_40"/>
</dbReference>
<dbReference type="InterPro" id="IPR011009">
    <property type="entry name" value="Kinase-like_dom_sf"/>
</dbReference>
<keyword evidence="9" id="KW-1133">Transmembrane helix</keyword>
<dbReference type="GO" id="GO:0031434">
    <property type="term" value="F:mitogen-activated protein kinase kinase binding"/>
    <property type="evidence" value="ECO:0007669"/>
    <property type="project" value="TreeGrafter"/>
</dbReference>
<dbReference type="CDD" id="cd14022">
    <property type="entry name" value="PK_TRB2"/>
    <property type="match status" value="1"/>
</dbReference>
<sequence length="545" mass="60092">MRGARAGAGRGRLWAEPVAGAAGGRRLRGNVSVTLNGETERERGARAHTRTHGPARSEIPGHTRSSSPAERSSGLPRVGSAGTQPPLQLPQDPASSCWRQRRPPICPRSRLHVWLRLEEDPGRERAAAAGTGADLRAAGRAQGFVAVATCAQPAPQLCAQLLASFVGSADLSKLNAPSLFFFFLFVCLIFGELGILEKPQTPSTVKTSTPITIARYGRSRNKTQDFEELSSIRSAEPSQSFSPNLGSPSPPETPNLSHCVSCIGKYLLLEPLEGDHVFRAVHLHSGEELVCKVFDISCYQESLAPCFCLSAHSNINQITEILLGETKAYVFFERSYGDMHSFVRTCKKLREEEAARLFYQIASAVAHCHDGGLVLRDLKLRKFIFKDEERTRVKLESLEDAYILRGDDDSLSDKHGCPAYVSPEILNTSGSYSGKAADVWSLGVMLYTMLVGRYPFHDIEPSSLFSKIRRGQFNIPETLSPKAKCLIRSILRREPSERLTSQEILDHPWFSTDFSVLNSGYGAKEVSDQLVPDVNMEENLDPFFN</sequence>